<dbReference type="Gene3D" id="3.40.50.12780">
    <property type="entry name" value="N-terminal domain of ligase-like"/>
    <property type="match status" value="1"/>
</dbReference>
<dbReference type="Pfam" id="PF00296">
    <property type="entry name" value="Bac_luciferase"/>
    <property type="match status" value="1"/>
</dbReference>
<sequence>GACPKGALLALDSETGRLQAAPGALLPGALDLLVERLDALLAAGAEAPGLVLSNLPITGPGERDLVVEGWNATRGAIPEGTIDAAIAARARRSPEAPALICGAERLSHADLEARANRMARVLIEMGAGPGRHVGLHLRRSAEMVVAMLAVLKSGAAYVPLDPNYPAERLAFYLEDSRAGLVICEGEDPAGLPTGAAQLLRLGDSRLAQAAAGPIPARAGPGDLAYLIYTSGSTGRPKGVMIEHRQVMNFFAGMDDRVPHVPGDVLLAVTSVSFDISVLELMWTLSRGMTVVIQGEEERLLTSSGPSAAAKPAGPALSLFYWGHEDSDTADYRLLLEGARFADAHGFEAVWTPERHFHGFGAAYPNPAVTGAAVAAVTSRLAIRAGSCVAPLHHPARIAEDWAVIDRLSGGRAGLAMAAGWQPGDFVLRPETAPPDNRAALQSSIDAVRRLWRGEAVAFPRADGSLQEVTTRPRPVQPELPLWLTIAGNPDSWREAGRIGANVLTHLLGQSIEDLAARIADWRAALAEAGHDPSAFRVTVMLHSYLDESREAARDVARGPMKAYLRSAAELIASHAAAFPAIRRGADGAVDPDALTPEEMEAVLEHAFARYFETQGLFGTIEDGAARLAQLRAIGVDEIACLIDFGIAPDRVLAGLPRLAALVDAAPGEAEAPTDEDRSIAAQIRRHGVTHLQCTPSMARMLVADETSRAALGRLSHLMLGGEALPAALAEELRGAGVGWIENMYGPTETTIWSTTRRVTADAPTSVIGTPIRNTSAYVLDAAMTPCPVGAPGALWIGGAGVARGYWGRADLTRARFRPDPFRPSERIYETGDLARWRADGTLEYLGRADAQVKLRGHRIEPGEIEAVIDMVSGLGPSVVLLREDRPGDARLVAYLETAAPIDEAGLRAALAARLPAFMVPARIVALVQFPITPNRKTDRAAMPPP</sequence>
<gene>
    <name evidence="5" type="ORF">NHG85_09245</name>
</gene>
<dbReference type="InterPro" id="IPR036661">
    <property type="entry name" value="Luciferase-like_sf"/>
</dbReference>
<feature type="domain" description="AMP-dependent synthetase/ligase" evidence="4">
    <location>
        <begin position="88"/>
        <end position="298"/>
    </location>
</feature>
<dbReference type="GO" id="GO:0005737">
    <property type="term" value="C:cytoplasm"/>
    <property type="evidence" value="ECO:0007669"/>
    <property type="project" value="TreeGrafter"/>
</dbReference>
<dbReference type="FunFam" id="2.30.38.10:FF:000001">
    <property type="entry name" value="Non-ribosomal peptide synthetase PvdI"/>
    <property type="match status" value="1"/>
</dbReference>
<dbReference type="SUPFAM" id="SSF51679">
    <property type="entry name" value="Bacterial luciferase-like"/>
    <property type="match status" value="1"/>
</dbReference>
<proteinExistence type="predicted"/>
<dbReference type="InterPro" id="IPR000873">
    <property type="entry name" value="AMP-dep_synth/lig_dom"/>
</dbReference>
<keyword evidence="2" id="KW-0597">Phosphoprotein</keyword>
<dbReference type="Pfam" id="PF00501">
    <property type="entry name" value="AMP-binding"/>
    <property type="match status" value="2"/>
</dbReference>
<dbReference type="PANTHER" id="PTHR45527:SF1">
    <property type="entry name" value="FATTY ACID SYNTHASE"/>
    <property type="match status" value="1"/>
</dbReference>
<dbReference type="FunFam" id="3.40.50.980:FF:000001">
    <property type="entry name" value="Non-ribosomal peptide synthetase"/>
    <property type="match status" value="1"/>
</dbReference>
<dbReference type="InterPro" id="IPR020459">
    <property type="entry name" value="AMP-binding"/>
</dbReference>
<keyword evidence="6" id="KW-1185">Reference proteome</keyword>
<keyword evidence="1" id="KW-0596">Phosphopantetheine</keyword>
<reference evidence="5" key="1">
    <citation type="submission" date="2022-06" db="EMBL/GenBank/DDBJ databases">
        <title>Limimaricola sediminis sp. nov., isolated from an intertidal sediment.</title>
        <authorList>
            <person name="Shao X."/>
        </authorList>
    </citation>
    <scope>NUCLEOTIDE SEQUENCE</scope>
    <source>
        <strain evidence="5">ASW11-118</strain>
    </source>
</reference>
<accession>A0A9X2JPX0</accession>
<dbReference type="InterPro" id="IPR011251">
    <property type="entry name" value="Luciferase-like_dom"/>
</dbReference>
<dbReference type="GO" id="GO:0031177">
    <property type="term" value="F:phosphopantetheine binding"/>
    <property type="evidence" value="ECO:0007669"/>
    <property type="project" value="TreeGrafter"/>
</dbReference>
<feature type="non-terminal residue" evidence="5">
    <location>
        <position position="1"/>
    </location>
</feature>
<evidence type="ECO:0000313" key="5">
    <source>
        <dbReference type="EMBL" id="MCP1168705.1"/>
    </source>
</evidence>
<dbReference type="GO" id="GO:0043041">
    <property type="term" value="P:amino acid activation for nonribosomal peptide biosynthetic process"/>
    <property type="evidence" value="ECO:0007669"/>
    <property type="project" value="TreeGrafter"/>
</dbReference>
<dbReference type="NCBIfam" id="TIGR04020">
    <property type="entry name" value="seco_metab_LLM"/>
    <property type="match status" value="1"/>
</dbReference>
<feature type="domain" description="Luciferase-like" evidence="3">
    <location>
        <begin position="326"/>
        <end position="637"/>
    </location>
</feature>
<feature type="domain" description="AMP-dependent synthetase/ligase" evidence="4">
    <location>
        <begin position="673"/>
        <end position="806"/>
    </location>
</feature>
<dbReference type="PROSITE" id="PS00455">
    <property type="entry name" value="AMP_BINDING"/>
    <property type="match status" value="1"/>
</dbReference>
<name>A0A9X2JPX0_9RHOB</name>
<dbReference type="SUPFAM" id="SSF56801">
    <property type="entry name" value="Acetyl-CoA synthetase-like"/>
    <property type="match status" value="2"/>
</dbReference>
<dbReference type="Gene3D" id="3.30.300.30">
    <property type="match status" value="1"/>
</dbReference>
<dbReference type="RefSeq" id="WP_253331708.1">
    <property type="nucleotide sequence ID" value="NZ_JAMYXC010000132.1"/>
</dbReference>
<comment type="caution">
    <text evidence="5">The sequence shown here is derived from an EMBL/GenBank/DDBJ whole genome shotgun (WGS) entry which is preliminary data.</text>
</comment>
<organism evidence="5 6">
    <name type="scientific">Limimaricola litoreus</name>
    <dbReference type="NCBI Taxonomy" id="2955316"/>
    <lineage>
        <taxon>Bacteria</taxon>
        <taxon>Pseudomonadati</taxon>
        <taxon>Pseudomonadota</taxon>
        <taxon>Alphaproteobacteria</taxon>
        <taxon>Rhodobacterales</taxon>
        <taxon>Paracoccaceae</taxon>
        <taxon>Limimaricola</taxon>
    </lineage>
</organism>
<dbReference type="GO" id="GO:0016705">
    <property type="term" value="F:oxidoreductase activity, acting on paired donors, with incorporation or reduction of molecular oxygen"/>
    <property type="evidence" value="ECO:0007669"/>
    <property type="project" value="InterPro"/>
</dbReference>
<dbReference type="PRINTS" id="PR00154">
    <property type="entry name" value="AMPBINDING"/>
</dbReference>
<evidence type="ECO:0000259" key="3">
    <source>
        <dbReference type="Pfam" id="PF00296"/>
    </source>
</evidence>
<dbReference type="InterPro" id="IPR045851">
    <property type="entry name" value="AMP-bd_C_sf"/>
</dbReference>
<dbReference type="Proteomes" id="UP001139477">
    <property type="component" value="Unassembled WGS sequence"/>
</dbReference>
<evidence type="ECO:0000313" key="6">
    <source>
        <dbReference type="Proteomes" id="UP001139477"/>
    </source>
</evidence>
<evidence type="ECO:0000259" key="4">
    <source>
        <dbReference type="Pfam" id="PF00501"/>
    </source>
</evidence>
<protein>
    <submittedName>
        <fullName evidence="5">LLM class flavin-dependent oxidoreductase</fullName>
    </submittedName>
</protein>
<evidence type="ECO:0000256" key="2">
    <source>
        <dbReference type="ARBA" id="ARBA00022553"/>
    </source>
</evidence>
<dbReference type="Gene3D" id="3.40.50.980">
    <property type="match status" value="2"/>
</dbReference>
<dbReference type="EMBL" id="JAMYXC010000132">
    <property type="protein sequence ID" value="MCP1168705.1"/>
    <property type="molecule type" value="Genomic_DNA"/>
</dbReference>
<dbReference type="InterPro" id="IPR042099">
    <property type="entry name" value="ANL_N_sf"/>
</dbReference>
<dbReference type="GO" id="GO:0044550">
    <property type="term" value="P:secondary metabolite biosynthetic process"/>
    <property type="evidence" value="ECO:0007669"/>
    <property type="project" value="TreeGrafter"/>
</dbReference>
<dbReference type="InterPro" id="IPR020845">
    <property type="entry name" value="AMP-binding_CS"/>
</dbReference>
<feature type="non-terminal residue" evidence="5">
    <location>
        <position position="945"/>
    </location>
</feature>
<dbReference type="InterPro" id="IPR024011">
    <property type="entry name" value="Biosynth_lucif-like_mOase_dom"/>
</dbReference>
<dbReference type="Gene3D" id="3.20.20.30">
    <property type="entry name" value="Luciferase-like domain"/>
    <property type="match status" value="1"/>
</dbReference>
<dbReference type="AlphaFoldDB" id="A0A9X2JPX0"/>
<dbReference type="PANTHER" id="PTHR45527">
    <property type="entry name" value="NONRIBOSOMAL PEPTIDE SYNTHETASE"/>
    <property type="match status" value="1"/>
</dbReference>
<evidence type="ECO:0000256" key="1">
    <source>
        <dbReference type="ARBA" id="ARBA00022450"/>
    </source>
</evidence>